<evidence type="ECO:0000313" key="2">
    <source>
        <dbReference type="Proteomes" id="UP000294003"/>
    </source>
</evidence>
<comment type="caution">
    <text evidence="1">The sequence shown here is derived from an EMBL/GenBank/DDBJ whole genome shotgun (WGS) entry which is preliminary data.</text>
</comment>
<organism evidence="1 2">
    <name type="scientific">Monosporascus cannonballus</name>
    <dbReference type="NCBI Taxonomy" id="155416"/>
    <lineage>
        <taxon>Eukaryota</taxon>
        <taxon>Fungi</taxon>
        <taxon>Dikarya</taxon>
        <taxon>Ascomycota</taxon>
        <taxon>Pezizomycotina</taxon>
        <taxon>Sordariomycetes</taxon>
        <taxon>Xylariomycetidae</taxon>
        <taxon>Xylariales</taxon>
        <taxon>Xylariales incertae sedis</taxon>
        <taxon>Monosporascus</taxon>
    </lineage>
</organism>
<name>A0ABY0HEK9_9PEZI</name>
<accession>A0ABY0HEK9</accession>
<sequence length="262" mass="29394">MGEARNTLRKQRCVADKTQRNDMVITSLVYAAGATPIPIVRDCEARFGQACYHYRSAIEAHKDWETITCHPEAAVTRHRLDGRATSSWSAQHNGAGWQHSAHRIAKDCDKDEYPPAYLLHNQHTAYLQGGIDSRGQAVRWLPAEENEPAGRLWKGVCFVPPIQELSDREFENKFAAAPNKQYAIVLGVTQTYAHVTVGGRPEFSWGRWGHDPNPEPNYGLWVNPCWPAAVAPKDPAFVLLTFDPIYGGQPPPYDYRKPVPPP</sequence>
<proteinExistence type="predicted"/>
<protein>
    <submittedName>
        <fullName evidence="1">Uncharacterized protein</fullName>
    </submittedName>
</protein>
<reference evidence="1 2" key="1">
    <citation type="submission" date="2018-06" db="EMBL/GenBank/DDBJ databases">
        <title>Complete Genomes of Monosporascus.</title>
        <authorList>
            <person name="Robinson A.J."/>
            <person name="Natvig D.O."/>
        </authorList>
    </citation>
    <scope>NUCLEOTIDE SEQUENCE [LARGE SCALE GENOMIC DNA]</scope>
    <source>
        <strain evidence="1 2">CBS 609.92</strain>
    </source>
</reference>
<keyword evidence="2" id="KW-1185">Reference proteome</keyword>
<dbReference type="EMBL" id="QJNS01000041">
    <property type="protein sequence ID" value="RYO91425.1"/>
    <property type="molecule type" value="Genomic_DNA"/>
</dbReference>
<dbReference type="Proteomes" id="UP000294003">
    <property type="component" value="Unassembled WGS sequence"/>
</dbReference>
<evidence type="ECO:0000313" key="1">
    <source>
        <dbReference type="EMBL" id="RYO91425.1"/>
    </source>
</evidence>
<gene>
    <name evidence="1" type="ORF">DL762_002151</name>
</gene>